<dbReference type="InterPro" id="IPR010998">
    <property type="entry name" value="Integrase_recombinase_N"/>
</dbReference>
<feature type="domain" description="Core-binding (CB)" evidence="5">
    <location>
        <begin position="605"/>
        <end position="693"/>
    </location>
</feature>
<dbReference type="GO" id="GO:0003677">
    <property type="term" value="F:DNA binding"/>
    <property type="evidence" value="ECO:0007669"/>
    <property type="project" value="UniProtKB-KW"/>
</dbReference>
<evidence type="ECO:0008006" key="8">
    <source>
        <dbReference type="Google" id="ProtNLM"/>
    </source>
</evidence>
<dbReference type="InterPro" id="IPR011010">
    <property type="entry name" value="DNA_brk_join_enz"/>
</dbReference>
<evidence type="ECO:0000259" key="5">
    <source>
        <dbReference type="PROSITE" id="PS51900"/>
    </source>
</evidence>
<dbReference type="InterPro" id="IPR013762">
    <property type="entry name" value="Integrase-like_cat_sf"/>
</dbReference>
<dbReference type="PANTHER" id="PTHR35617:SF3">
    <property type="entry name" value="CORE-BINDING (CB) DOMAIN-CONTAINING PROTEIN"/>
    <property type="match status" value="1"/>
</dbReference>
<evidence type="ECO:0000259" key="4">
    <source>
        <dbReference type="PROSITE" id="PS51898"/>
    </source>
</evidence>
<dbReference type="InterPro" id="IPR002104">
    <property type="entry name" value="Integrase_catalytic"/>
</dbReference>
<evidence type="ECO:0000313" key="7">
    <source>
        <dbReference type="Proteomes" id="UP001314205"/>
    </source>
</evidence>
<protein>
    <recommendedName>
        <fullName evidence="8">Tyr recombinase domain-containing protein</fullName>
    </recommendedName>
</protein>
<dbReference type="PROSITE" id="PS51898">
    <property type="entry name" value="TYR_RECOMBINASE"/>
    <property type="match status" value="1"/>
</dbReference>
<comment type="caution">
    <text evidence="6">The sequence shown here is derived from an EMBL/GenBank/DDBJ whole genome shotgun (WGS) entry which is preliminary data.</text>
</comment>
<organism evidence="6 7">
    <name type="scientific">Parnassius mnemosyne</name>
    <name type="common">clouded apollo</name>
    <dbReference type="NCBI Taxonomy" id="213953"/>
    <lineage>
        <taxon>Eukaryota</taxon>
        <taxon>Metazoa</taxon>
        <taxon>Ecdysozoa</taxon>
        <taxon>Arthropoda</taxon>
        <taxon>Hexapoda</taxon>
        <taxon>Insecta</taxon>
        <taxon>Pterygota</taxon>
        <taxon>Neoptera</taxon>
        <taxon>Endopterygota</taxon>
        <taxon>Lepidoptera</taxon>
        <taxon>Glossata</taxon>
        <taxon>Ditrysia</taxon>
        <taxon>Papilionoidea</taxon>
        <taxon>Papilionidae</taxon>
        <taxon>Parnassiinae</taxon>
        <taxon>Parnassini</taxon>
        <taxon>Parnassius</taxon>
        <taxon>Driopa</taxon>
    </lineage>
</organism>
<keyword evidence="7" id="KW-1185">Reference proteome</keyword>
<feature type="region of interest" description="Disordered" evidence="3">
    <location>
        <begin position="572"/>
        <end position="593"/>
    </location>
</feature>
<dbReference type="PANTHER" id="PTHR35617">
    <property type="entry name" value="PHAGE_INTEGRASE DOMAIN-CONTAINING PROTEIN"/>
    <property type="match status" value="1"/>
</dbReference>
<feature type="region of interest" description="Disordered" evidence="3">
    <location>
        <begin position="304"/>
        <end position="324"/>
    </location>
</feature>
<dbReference type="PROSITE" id="PS51900">
    <property type="entry name" value="CB"/>
    <property type="match status" value="1"/>
</dbReference>
<evidence type="ECO:0000256" key="1">
    <source>
        <dbReference type="ARBA" id="ARBA00023125"/>
    </source>
</evidence>
<name>A0AAV1LR72_9NEOP</name>
<feature type="domain" description="Tyr recombinase" evidence="4">
    <location>
        <begin position="716"/>
        <end position="920"/>
    </location>
</feature>
<proteinExistence type="predicted"/>
<feature type="compositionally biased region" description="Polar residues" evidence="3">
    <location>
        <begin position="308"/>
        <end position="317"/>
    </location>
</feature>
<dbReference type="Proteomes" id="UP001314205">
    <property type="component" value="Unassembled WGS sequence"/>
</dbReference>
<dbReference type="EMBL" id="CAVLGL010000093">
    <property type="protein sequence ID" value="CAK1596602.1"/>
    <property type="molecule type" value="Genomic_DNA"/>
</dbReference>
<dbReference type="GO" id="GO:0006310">
    <property type="term" value="P:DNA recombination"/>
    <property type="evidence" value="ECO:0007669"/>
    <property type="project" value="UniProtKB-KW"/>
</dbReference>
<dbReference type="SUPFAM" id="SSF56349">
    <property type="entry name" value="DNA breaking-rejoining enzymes"/>
    <property type="match status" value="1"/>
</dbReference>
<dbReference type="GO" id="GO:0015074">
    <property type="term" value="P:DNA integration"/>
    <property type="evidence" value="ECO:0007669"/>
    <property type="project" value="InterPro"/>
</dbReference>
<keyword evidence="2" id="KW-0233">DNA recombination</keyword>
<keyword evidence="1" id="KW-0238">DNA-binding</keyword>
<gene>
    <name evidence="6" type="ORF">PARMNEM_LOCUS15926</name>
</gene>
<accession>A0AAV1LR72</accession>
<dbReference type="Gene3D" id="1.10.150.130">
    <property type="match status" value="1"/>
</dbReference>
<dbReference type="Gene3D" id="1.10.443.10">
    <property type="entry name" value="Intergrase catalytic core"/>
    <property type="match status" value="1"/>
</dbReference>
<sequence>MGKYRSTPYNFINDSKLQNTFPTKTTFNDFKYKNTSKSDERKSRCYIDPNIGTFEIKSSYPHKVLKRICVSNISEKETEWRLQNYNKFKEPQQLREHSKISPPKLIFNAKSPVGERLHAEDRHFSGILPHPSHSSTPTVLNIPAQSVIFPYDMSSIRTRKCPVSICEDHKLVSTVPKREPTKSDRVLRRFSADARRSRDLIPARTLRGRAFGKSRMVREQFQVYNYTYALRRILGYNLGYREKLEVLATTKNKSISNAHHETSQSGPLKLVGRKKHSREAKFCCRSSTFRSPTLQKYPEIVKTPTKVKPSQSSNYRPSRQGRPHMVDSKCTQIFSYSPETSISLHNDRCSRHRVGSFNEQQEIERKMERQTKSLALQPEGTLGTLRSSQKREKVPEREIDYLPIRQPNNHSLYQQTGGDEINYPIEDSFEDTKPSCATENHYNSQISPREIKWHCRQLIKAKCSTRMALKRSNSWPNLPEAWNSTSRPVRFKTFGSRIQLCNRRCLGPEQHIHGRLQSNMEFQTGVGLPTASTNTKSSSPSQQVHGDLPACNPGMDKCILDADVGKQIYQQTPPAGESADSPCRLTDPKTSTGDRHNSFAGMAHTGWSNFVNPWPTELKHVVEKSWRQSSIKTYRPAWEKWVAWASKEDVSVKEPKATDLARYLGFLHTKMKLAPNTIALHKSVVCTFTNPDATASIGSHPLVKHMLKGISLEGRKRPSRLTWNVNEFTEWLKCYKLNEDSIFQVSRHLAILLLLATGRRIHDLTLLNISEEFLEITDKSIKLWPKFGSKTDTCTYIQSGWEITMNPVKNLDLVTWTRRLQEISEPRRRNKGITNLFITTRGKVAPASRSVIAGWIRTLFKEANINASPGSCRSAVATGNWFRGYTNIEEIMKKGNWQTAKTFFNHYLKPINPKVPNTISNNLSDNFALID</sequence>
<reference evidence="6 7" key="1">
    <citation type="submission" date="2023-11" db="EMBL/GenBank/DDBJ databases">
        <authorList>
            <person name="Hedman E."/>
            <person name="Englund M."/>
            <person name="Stromberg M."/>
            <person name="Nyberg Akerstrom W."/>
            <person name="Nylinder S."/>
            <person name="Jareborg N."/>
            <person name="Kallberg Y."/>
            <person name="Kronander E."/>
        </authorList>
    </citation>
    <scope>NUCLEOTIDE SEQUENCE [LARGE SCALE GENOMIC DNA]</scope>
</reference>
<dbReference type="InterPro" id="IPR044068">
    <property type="entry name" value="CB"/>
</dbReference>
<dbReference type="AlphaFoldDB" id="A0AAV1LR72"/>
<evidence type="ECO:0000256" key="3">
    <source>
        <dbReference type="SAM" id="MobiDB-lite"/>
    </source>
</evidence>
<evidence type="ECO:0000313" key="6">
    <source>
        <dbReference type="EMBL" id="CAK1596602.1"/>
    </source>
</evidence>
<evidence type="ECO:0000256" key="2">
    <source>
        <dbReference type="ARBA" id="ARBA00023172"/>
    </source>
</evidence>